<keyword evidence="3" id="KW-1185">Reference proteome</keyword>
<feature type="region of interest" description="Disordered" evidence="1">
    <location>
        <begin position="74"/>
        <end position="103"/>
    </location>
</feature>
<comment type="caution">
    <text evidence="2">The sequence shown here is derived from an EMBL/GenBank/DDBJ whole genome shotgun (WGS) entry which is preliminary data.</text>
</comment>
<dbReference type="Proteomes" id="UP001417504">
    <property type="component" value="Unassembled WGS sequence"/>
</dbReference>
<dbReference type="EMBL" id="JBBNAE010000004">
    <property type="protein sequence ID" value="KAK9130191.1"/>
    <property type="molecule type" value="Genomic_DNA"/>
</dbReference>
<feature type="compositionally biased region" description="Basic and acidic residues" evidence="1">
    <location>
        <begin position="91"/>
        <end position="103"/>
    </location>
</feature>
<dbReference type="AlphaFoldDB" id="A0AAP0J9V8"/>
<proteinExistence type="predicted"/>
<organism evidence="2 3">
    <name type="scientific">Stephania japonica</name>
    <dbReference type="NCBI Taxonomy" id="461633"/>
    <lineage>
        <taxon>Eukaryota</taxon>
        <taxon>Viridiplantae</taxon>
        <taxon>Streptophyta</taxon>
        <taxon>Embryophyta</taxon>
        <taxon>Tracheophyta</taxon>
        <taxon>Spermatophyta</taxon>
        <taxon>Magnoliopsida</taxon>
        <taxon>Ranunculales</taxon>
        <taxon>Menispermaceae</taxon>
        <taxon>Menispermoideae</taxon>
        <taxon>Cissampelideae</taxon>
        <taxon>Stephania</taxon>
    </lineage>
</organism>
<reference evidence="2 3" key="1">
    <citation type="submission" date="2024-01" db="EMBL/GenBank/DDBJ databases">
        <title>Genome assemblies of Stephania.</title>
        <authorList>
            <person name="Yang L."/>
        </authorList>
    </citation>
    <scope>NUCLEOTIDE SEQUENCE [LARGE SCALE GENOMIC DNA]</scope>
    <source>
        <strain evidence="2">QJT</strain>
        <tissue evidence="2">Leaf</tissue>
    </source>
</reference>
<accession>A0AAP0J9V8</accession>
<name>A0AAP0J9V8_9MAGN</name>
<protein>
    <submittedName>
        <fullName evidence="2">Uncharacterized protein</fullName>
    </submittedName>
</protein>
<evidence type="ECO:0000313" key="2">
    <source>
        <dbReference type="EMBL" id="KAK9130191.1"/>
    </source>
</evidence>
<evidence type="ECO:0000313" key="3">
    <source>
        <dbReference type="Proteomes" id="UP001417504"/>
    </source>
</evidence>
<evidence type="ECO:0000256" key="1">
    <source>
        <dbReference type="SAM" id="MobiDB-lite"/>
    </source>
</evidence>
<feature type="region of interest" description="Disordered" evidence="1">
    <location>
        <begin position="25"/>
        <end position="49"/>
    </location>
</feature>
<gene>
    <name evidence="2" type="ORF">Sjap_010678</name>
</gene>
<sequence length="163" mass="17978">MSHLNLSNNQYNVDSVHNENDNVDIVNNVDIGDSNKGDNVDISDGNDEDTVNIVNNVHIRDGNEEDNVDIVKNVDNENGNKESNNGDDCDDRSALKPSQKADDEIRVKRRTKKQKEMMVPSGCELGCSGGVNVGDTPALIDTANWTGPLLYQDFFTPLQEMNV</sequence>